<organism evidence="3 4">
    <name type="scientific">Kwoniella shivajii</name>
    <dbReference type="NCBI Taxonomy" id="564305"/>
    <lineage>
        <taxon>Eukaryota</taxon>
        <taxon>Fungi</taxon>
        <taxon>Dikarya</taxon>
        <taxon>Basidiomycota</taxon>
        <taxon>Agaricomycotina</taxon>
        <taxon>Tremellomycetes</taxon>
        <taxon>Tremellales</taxon>
        <taxon>Cryptococcaceae</taxon>
        <taxon>Kwoniella</taxon>
    </lineage>
</organism>
<dbReference type="InterPro" id="IPR002733">
    <property type="entry name" value="AMMECR1_domain"/>
</dbReference>
<keyword evidence="4" id="KW-1185">Reference proteome</keyword>
<protein>
    <recommendedName>
        <fullName evidence="2">AMMECR1 domain-containing protein</fullName>
    </recommendedName>
</protein>
<dbReference type="EMBL" id="CP141885">
    <property type="protein sequence ID" value="WRT67520.1"/>
    <property type="molecule type" value="Genomic_DNA"/>
</dbReference>
<dbReference type="RefSeq" id="XP_062792260.1">
    <property type="nucleotide sequence ID" value="XM_062936209.1"/>
</dbReference>
<dbReference type="PANTHER" id="PTHR13016">
    <property type="entry name" value="AMMECR1 HOMOLOG"/>
    <property type="match status" value="1"/>
</dbReference>
<evidence type="ECO:0000313" key="3">
    <source>
        <dbReference type="EMBL" id="WRT67520.1"/>
    </source>
</evidence>
<reference evidence="3 4" key="1">
    <citation type="submission" date="2024-01" db="EMBL/GenBank/DDBJ databases">
        <title>Comparative genomics of Cryptococcus and Kwoniella reveals pathogenesis evolution and contrasting modes of karyotype evolution via chromosome fusion or intercentromeric recombination.</title>
        <authorList>
            <person name="Coelho M.A."/>
            <person name="David-Palma M."/>
            <person name="Shea T."/>
            <person name="Bowers K."/>
            <person name="McGinley-Smith S."/>
            <person name="Mohammad A.W."/>
            <person name="Gnirke A."/>
            <person name="Yurkov A.M."/>
            <person name="Nowrousian M."/>
            <person name="Sun S."/>
            <person name="Cuomo C.A."/>
            <person name="Heitman J."/>
        </authorList>
    </citation>
    <scope>NUCLEOTIDE SEQUENCE [LARGE SCALE GENOMIC DNA]</scope>
    <source>
        <strain evidence="3">CBS 11374</strain>
    </source>
</reference>
<proteinExistence type="predicted"/>
<dbReference type="PANTHER" id="PTHR13016:SF0">
    <property type="entry name" value="AMME SYNDROME CANDIDATE GENE 1 PROTEIN"/>
    <property type="match status" value="1"/>
</dbReference>
<dbReference type="Proteomes" id="UP001329825">
    <property type="component" value="Chromosome 5"/>
</dbReference>
<accession>A0ABZ1D284</accession>
<name>A0ABZ1D284_9TREE</name>
<dbReference type="InterPro" id="IPR036071">
    <property type="entry name" value="AMMECR1_dom_sf"/>
</dbReference>
<evidence type="ECO:0000313" key="4">
    <source>
        <dbReference type="Proteomes" id="UP001329825"/>
    </source>
</evidence>
<dbReference type="Gene3D" id="3.30.700.20">
    <property type="entry name" value="Hypothetical protein ph0010, domain 1"/>
    <property type="match status" value="1"/>
</dbReference>
<gene>
    <name evidence="3" type="ORF">IL334_004492</name>
</gene>
<dbReference type="InterPro" id="IPR027485">
    <property type="entry name" value="AMMECR1_N"/>
</dbReference>
<feature type="region of interest" description="Disordered" evidence="1">
    <location>
        <begin position="1"/>
        <end position="21"/>
    </location>
</feature>
<sequence length="233" mass="25724">MSASTTPSLSSGPSGSSTQIATPSDGSICTKLHALYCFDVLAAHYQGIDPVKPPFENWGEKYALFVTWNTNMHHRSNRKPALRGCIGNFSPMRLANGLAEYALVSALEDHRFSPIKPSELTHLSCNVSLLTPMVSVSSPLDWTPGIHGIHITYTHPQTHRTLTATYLPEVASEQDWSREEAILSAIQKAGYKGEVKVGDDVWESLSVKVYESEKATATWEEYQRWVEGRGSKS</sequence>
<dbReference type="Pfam" id="PF01871">
    <property type="entry name" value="AMMECR1"/>
    <property type="match status" value="1"/>
</dbReference>
<dbReference type="GeneID" id="87956623"/>
<dbReference type="SUPFAM" id="SSF143447">
    <property type="entry name" value="AMMECR1-like"/>
    <property type="match status" value="1"/>
</dbReference>
<evidence type="ECO:0000256" key="1">
    <source>
        <dbReference type="SAM" id="MobiDB-lite"/>
    </source>
</evidence>
<dbReference type="InterPro" id="IPR023473">
    <property type="entry name" value="AMMECR1"/>
</dbReference>
<evidence type="ECO:0000259" key="2">
    <source>
        <dbReference type="PROSITE" id="PS51112"/>
    </source>
</evidence>
<feature type="compositionally biased region" description="Low complexity" evidence="1">
    <location>
        <begin position="1"/>
        <end position="18"/>
    </location>
</feature>
<dbReference type="NCBIfam" id="TIGR00296">
    <property type="entry name" value="TIGR00296 family protein"/>
    <property type="match status" value="1"/>
</dbReference>
<dbReference type="PROSITE" id="PS51112">
    <property type="entry name" value="AMMECR1"/>
    <property type="match status" value="1"/>
</dbReference>
<feature type="domain" description="AMMECR1" evidence="2">
    <location>
        <begin position="22"/>
        <end position="226"/>
    </location>
</feature>